<dbReference type="Proteomes" id="UP000276776">
    <property type="component" value="Unassembled WGS sequence"/>
</dbReference>
<dbReference type="Pfam" id="PF13679">
    <property type="entry name" value="Methyltransf_32"/>
    <property type="match status" value="1"/>
</dbReference>
<reference evidence="4" key="1">
    <citation type="submission" date="2017-02" db="UniProtKB">
        <authorList>
            <consortium name="WormBaseParasite"/>
        </authorList>
    </citation>
    <scope>IDENTIFICATION</scope>
</reference>
<evidence type="ECO:0000313" key="3">
    <source>
        <dbReference type="Proteomes" id="UP000276776"/>
    </source>
</evidence>
<dbReference type="SUPFAM" id="SSF53335">
    <property type="entry name" value="S-adenosyl-L-methionine-dependent methyltransferases"/>
    <property type="match status" value="1"/>
</dbReference>
<dbReference type="OrthoDB" id="5875367at2759"/>
<accession>A0A0N5D2K1</accession>
<dbReference type="InterPro" id="IPR052220">
    <property type="entry name" value="METTL25"/>
</dbReference>
<dbReference type="InterPro" id="IPR025714">
    <property type="entry name" value="Methyltranfer_dom"/>
</dbReference>
<sequence length="437" mass="50750">MSTGSLAGELLSCVLDFISKYNFLYDQPNIKFLSSELWRRIPSDWLMYLEKLSNDELNMFPFEKPKPHCPETLLNFHTLSNEVSYRLAAFCGTADNLLQLPGHHIVKVMRPMSAKKRHEVENFTVFLREYCKQYNINRIVDVGCGVLARYYKVVGIDCEEILCDRARKSCVYAEIVCLNMVKDDKEDQKLIEFFSGDQNDLTAIVSLHGCGDLQPMLLRLFCKLDRKRVPLLFTIPCCYHKMSDIKQEMFQWIMSDEMKQKSISCNVFPVSALRLASQKHISSWSCSEKDREKHKKGFIDRALLECLYDKRSGDDLISYNQFSSGKEGISDLRPLACRKLNRHFTALKNIGSQLASRLLMDETRALKVEQLWKEIYTNQEPYFTYVELLQTMIQIPMEMLVLLDRILFLMQYGCSADNGHLICDEEVFGKFVRKNSP</sequence>
<keyword evidence="3" id="KW-1185">Reference proteome</keyword>
<dbReference type="STRING" id="103827.A0A0N5D2K1"/>
<dbReference type="AlphaFoldDB" id="A0A0N5D2K1"/>
<dbReference type="PANTHER" id="PTHR12496">
    <property type="entry name" value="CGI-41 METHYLTRANSFERASE"/>
    <property type="match status" value="1"/>
</dbReference>
<dbReference type="PANTHER" id="PTHR12496:SF0">
    <property type="entry name" value="METHYLTRANSFERASE DOMAIN-CONTAINING PROTEIN"/>
    <property type="match status" value="1"/>
</dbReference>
<reference evidence="2 3" key="2">
    <citation type="submission" date="2018-11" db="EMBL/GenBank/DDBJ databases">
        <authorList>
            <consortium name="Pathogen Informatics"/>
        </authorList>
    </citation>
    <scope>NUCLEOTIDE SEQUENCE [LARGE SCALE GENOMIC DNA]</scope>
</reference>
<dbReference type="EMBL" id="UYYF01004475">
    <property type="protein sequence ID" value="VDN04530.1"/>
    <property type="molecule type" value="Genomic_DNA"/>
</dbReference>
<evidence type="ECO:0000313" key="4">
    <source>
        <dbReference type="WBParaSite" id="TCLT_0000711501-mRNA-1"/>
    </source>
</evidence>
<dbReference type="OMA" id="HIMPCCY"/>
<protein>
    <submittedName>
        <fullName evidence="4">Methyltranfer_dom domain-containing protein</fullName>
    </submittedName>
</protein>
<dbReference type="WBParaSite" id="TCLT_0000711501-mRNA-1">
    <property type="protein sequence ID" value="TCLT_0000711501-mRNA-1"/>
    <property type="gene ID" value="TCLT_0000711501"/>
</dbReference>
<evidence type="ECO:0000259" key="1">
    <source>
        <dbReference type="Pfam" id="PF13679"/>
    </source>
</evidence>
<evidence type="ECO:0000313" key="2">
    <source>
        <dbReference type="EMBL" id="VDN04530.1"/>
    </source>
</evidence>
<gene>
    <name evidence="2" type="ORF">TCLT_LOCUS7104</name>
</gene>
<name>A0A0N5D2K1_THECL</name>
<dbReference type="InterPro" id="IPR029063">
    <property type="entry name" value="SAM-dependent_MTases_sf"/>
</dbReference>
<proteinExistence type="predicted"/>
<feature type="domain" description="Methyltransferase" evidence="1">
    <location>
        <begin position="115"/>
        <end position="243"/>
    </location>
</feature>
<organism evidence="4">
    <name type="scientific">Thelazia callipaeda</name>
    <name type="common">Oriental eyeworm</name>
    <name type="synonym">Parasitic nematode</name>
    <dbReference type="NCBI Taxonomy" id="103827"/>
    <lineage>
        <taxon>Eukaryota</taxon>
        <taxon>Metazoa</taxon>
        <taxon>Ecdysozoa</taxon>
        <taxon>Nematoda</taxon>
        <taxon>Chromadorea</taxon>
        <taxon>Rhabditida</taxon>
        <taxon>Spirurina</taxon>
        <taxon>Spiruromorpha</taxon>
        <taxon>Thelazioidea</taxon>
        <taxon>Thelaziidae</taxon>
        <taxon>Thelazia</taxon>
    </lineage>
</organism>